<keyword evidence="3" id="KW-0949">S-adenosyl-L-methionine</keyword>
<evidence type="ECO:0000256" key="3">
    <source>
        <dbReference type="ARBA" id="ARBA00022691"/>
    </source>
</evidence>
<evidence type="ECO:0000256" key="2">
    <source>
        <dbReference type="ARBA" id="ARBA00022679"/>
    </source>
</evidence>
<dbReference type="AlphaFoldDB" id="A0A9P1GSC6"/>
<keyword evidence="1" id="KW-0489">Methyltransferase</keyword>
<dbReference type="PANTHER" id="PTHR43712:SF2">
    <property type="entry name" value="O-METHYLTRANSFERASE CICE"/>
    <property type="match status" value="1"/>
</dbReference>
<dbReference type="SUPFAM" id="SSF46785">
    <property type="entry name" value="Winged helix' DNA-binding domain"/>
    <property type="match status" value="1"/>
</dbReference>
<feature type="domain" description="O-methyltransferase C-terminal" evidence="4">
    <location>
        <begin position="405"/>
        <end position="486"/>
    </location>
</feature>
<evidence type="ECO:0000259" key="4">
    <source>
        <dbReference type="Pfam" id="PF00891"/>
    </source>
</evidence>
<accession>A0A9P1GSC6</accession>
<dbReference type="InterPro" id="IPR001077">
    <property type="entry name" value="COMT_C"/>
</dbReference>
<dbReference type="PANTHER" id="PTHR43712">
    <property type="entry name" value="PUTATIVE (AFU_ORTHOLOGUE AFUA_4G14580)-RELATED"/>
    <property type="match status" value="1"/>
</dbReference>
<dbReference type="GO" id="GO:0008171">
    <property type="term" value="F:O-methyltransferase activity"/>
    <property type="evidence" value="ECO:0007669"/>
    <property type="project" value="InterPro"/>
</dbReference>
<reference evidence="7 8" key="2">
    <citation type="submission" date="2024-05" db="EMBL/GenBank/DDBJ databases">
        <authorList>
            <person name="Chen Y."/>
            <person name="Shah S."/>
            <person name="Dougan E. K."/>
            <person name="Thang M."/>
            <person name="Chan C."/>
        </authorList>
    </citation>
    <scope>NUCLEOTIDE SEQUENCE [LARGE SCALE GENOMIC DNA]</scope>
</reference>
<keyword evidence="8" id="KW-1185">Reference proteome</keyword>
<evidence type="ECO:0000313" key="8">
    <source>
        <dbReference type="Proteomes" id="UP001152797"/>
    </source>
</evidence>
<dbReference type="Pfam" id="PF08100">
    <property type="entry name" value="Dimerisation"/>
    <property type="match status" value="1"/>
</dbReference>
<dbReference type="Proteomes" id="UP001152797">
    <property type="component" value="Unassembled WGS sequence"/>
</dbReference>
<dbReference type="EMBL" id="CAMXCT030006806">
    <property type="protein sequence ID" value="CAL4807683.1"/>
    <property type="molecule type" value="Genomic_DNA"/>
</dbReference>
<feature type="domain" description="O-methyltransferase dimerisation" evidence="5">
    <location>
        <begin position="284"/>
        <end position="361"/>
    </location>
</feature>
<reference evidence="6" key="1">
    <citation type="submission" date="2022-10" db="EMBL/GenBank/DDBJ databases">
        <authorList>
            <person name="Chen Y."/>
            <person name="Dougan E. K."/>
            <person name="Chan C."/>
            <person name="Rhodes N."/>
            <person name="Thang M."/>
        </authorList>
    </citation>
    <scope>NUCLEOTIDE SEQUENCE</scope>
</reference>
<dbReference type="InterPro" id="IPR012967">
    <property type="entry name" value="COMT_dimerisation"/>
</dbReference>
<evidence type="ECO:0000256" key="1">
    <source>
        <dbReference type="ARBA" id="ARBA00022603"/>
    </source>
</evidence>
<keyword evidence="2" id="KW-0808">Transferase</keyword>
<dbReference type="Gene3D" id="1.10.10.10">
    <property type="entry name" value="Winged helix-like DNA-binding domain superfamily/Winged helix DNA-binding domain"/>
    <property type="match status" value="1"/>
</dbReference>
<evidence type="ECO:0000313" key="7">
    <source>
        <dbReference type="EMBL" id="CAL4807683.1"/>
    </source>
</evidence>
<dbReference type="InterPro" id="IPR016461">
    <property type="entry name" value="COMT-like"/>
</dbReference>
<evidence type="ECO:0000259" key="5">
    <source>
        <dbReference type="Pfam" id="PF08100"/>
    </source>
</evidence>
<sequence length="500" mass="55567">MDAPQLPVADERAGIILRRSLLHQLPTMLEWCGAQAEVQQLAKFGEDIVLGYCLSQHNVELASFMDPNEVLVEDLKLDASGRFSKAFARIAREYLDKQQLSLMKCLMILSGLAPKDMKEVHRLISKGERWHPGVACFASGMVRTDLKHGTGPLRRSVLEPRVQGALKDCFLSRAYAHWRSSSHIPEQHMLSAPQALAKEWIDVPAGQGKVFDRLRQGHEVCVFVLTTSASEKHRADARAIYSTWAKQPRPAGVEVFMVKDNSWALEVLTQQLVASTEDVDLDNLAYGFMASSALFAALELGIFDALSEKELTVEELAATCQVPQNRLQTLLTALVASRCLRLTEGPGRLGYRNSPNVQKFMVSSSKAYYGDYLKYQIGRLFYGRMGKLVPILRGEEHLNYCSWFSDPSVASTYTQAQHNGSLATAKALFKRVPLKGIRQMLDVGGGSGAFSLQAVRMGDQELKSIVLELPKVCEEGQSLMLTQASEQEIGMRTVVQSRME</sequence>
<organism evidence="6">
    <name type="scientific">Cladocopium goreaui</name>
    <dbReference type="NCBI Taxonomy" id="2562237"/>
    <lineage>
        <taxon>Eukaryota</taxon>
        <taxon>Sar</taxon>
        <taxon>Alveolata</taxon>
        <taxon>Dinophyceae</taxon>
        <taxon>Suessiales</taxon>
        <taxon>Symbiodiniaceae</taxon>
        <taxon>Cladocopium</taxon>
    </lineage>
</organism>
<dbReference type="EMBL" id="CAMXCT020006806">
    <property type="protein sequence ID" value="CAL1173746.1"/>
    <property type="molecule type" value="Genomic_DNA"/>
</dbReference>
<name>A0A9P1GSC6_9DINO</name>
<proteinExistence type="predicted"/>
<dbReference type="Gene3D" id="3.40.50.150">
    <property type="entry name" value="Vaccinia Virus protein VP39"/>
    <property type="match status" value="1"/>
</dbReference>
<dbReference type="PROSITE" id="PS51683">
    <property type="entry name" value="SAM_OMT_II"/>
    <property type="match status" value="1"/>
</dbReference>
<protein>
    <submittedName>
        <fullName evidence="6">Uncharacterized protein</fullName>
    </submittedName>
</protein>
<dbReference type="EMBL" id="CAMXCT010006806">
    <property type="protein sequence ID" value="CAI4020371.1"/>
    <property type="molecule type" value="Genomic_DNA"/>
</dbReference>
<evidence type="ECO:0000313" key="6">
    <source>
        <dbReference type="EMBL" id="CAI4020371.1"/>
    </source>
</evidence>
<dbReference type="GO" id="GO:0032259">
    <property type="term" value="P:methylation"/>
    <property type="evidence" value="ECO:0007669"/>
    <property type="project" value="UniProtKB-KW"/>
</dbReference>
<dbReference type="SUPFAM" id="SSF53335">
    <property type="entry name" value="S-adenosyl-L-methionine-dependent methyltransferases"/>
    <property type="match status" value="1"/>
</dbReference>
<dbReference type="OrthoDB" id="409567at2759"/>
<dbReference type="GO" id="GO:0046983">
    <property type="term" value="F:protein dimerization activity"/>
    <property type="evidence" value="ECO:0007669"/>
    <property type="project" value="InterPro"/>
</dbReference>
<dbReference type="Pfam" id="PF00891">
    <property type="entry name" value="Methyltransf_2"/>
    <property type="match status" value="1"/>
</dbReference>
<comment type="caution">
    <text evidence="6">The sequence shown here is derived from an EMBL/GenBank/DDBJ whole genome shotgun (WGS) entry which is preliminary data.</text>
</comment>
<dbReference type="InterPro" id="IPR036388">
    <property type="entry name" value="WH-like_DNA-bd_sf"/>
</dbReference>
<dbReference type="InterPro" id="IPR029063">
    <property type="entry name" value="SAM-dependent_MTases_sf"/>
</dbReference>
<gene>
    <name evidence="6" type="ORF">C1SCF055_LOCUS44790</name>
</gene>
<dbReference type="InterPro" id="IPR036390">
    <property type="entry name" value="WH_DNA-bd_sf"/>
</dbReference>